<dbReference type="AlphaFoldDB" id="A0ABD3L295"/>
<gene>
    <name evidence="10" type="ORF">ACJRO7_014754</name>
</gene>
<dbReference type="InterPro" id="IPR035940">
    <property type="entry name" value="CAP_sf"/>
</dbReference>
<dbReference type="Pfam" id="PF00188">
    <property type="entry name" value="CAP"/>
    <property type="match status" value="1"/>
</dbReference>
<feature type="domain" description="SCP" evidence="9">
    <location>
        <begin position="36"/>
        <end position="168"/>
    </location>
</feature>
<sequence>MALFSCGLLGTFLLLSSFPFLALSAPSQRILASSNTVIQQYLAPHNAVRSRLGLPPLQWNQALASYASWWARQRRGDCALIHSSSNYGENLFWGAGRAWKPQDAVAAWAAEGPYYNYGSNTCAPGRDCSHYTQLVWRQSVRVGCARVICVNGDTFITCNYDPHGNVIGQRPY</sequence>
<dbReference type="PANTHER" id="PTHR10334">
    <property type="entry name" value="CYSTEINE-RICH SECRETORY PROTEIN-RELATED"/>
    <property type="match status" value="1"/>
</dbReference>
<dbReference type="PRINTS" id="PR00837">
    <property type="entry name" value="V5TPXLIKE"/>
</dbReference>
<keyword evidence="11" id="KW-1185">Reference proteome</keyword>
<evidence type="ECO:0000256" key="3">
    <source>
        <dbReference type="ARBA" id="ARBA00022729"/>
    </source>
</evidence>
<dbReference type="InterPro" id="IPR002413">
    <property type="entry name" value="V5_allergen-like"/>
</dbReference>
<dbReference type="PRINTS" id="PR00838">
    <property type="entry name" value="V5ALLERGEN"/>
</dbReference>
<protein>
    <recommendedName>
        <fullName evidence="7">Pathogenesis-related protein 1</fullName>
    </recommendedName>
</protein>
<accession>A0ABD3L295</accession>
<evidence type="ECO:0000256" key="5">
    <source>
        <dbReference type="ARBA" id="ARBA00023157"/>
    </source>
</evidence>
<feature type="signal peptide" evidence="8">
    <location>
        <begin position="1"/>
        <end position="24"/>
    </location>
</feature>
<comment type="function">
    <text evidence="1">Probably involved in the defense reaction of plants against pathogens.</text>
</comment>
<dbReference type="Gene3D" id="3.40.33.10">
    <property type="entry name" value="CAP"/>
    <property type="match status" value="1"/>
</dbReference>
<feature type="chain" id="PRO_5044875115" description="Pathogenesis-related protein 1" evidence="8">
    <location>
        <begin position="25"/>
        <end position="172"/>
    </location>
</feature>
<dbReference type="InterPro" id="IPR018244">
    <property type="entry name" value="Allrgn_V5/Tpx1_CS"/>
</dbReference>
<name>A0ABD3L295_EUCGL</name>
<evidence type="ECO:0000313" key="10">
    <source>
        <dbReference type="EMBL" id="KAL3745682.1"/>
    </source>
</evidence>
<keyword evidence="4" id="KW-0611">Plant defense</keyword>
<dbReference type="CDD" id="cd05381">
    <property type="entry name" value="CAP_PR-1"/>
    <property type="match status" value="1"/>
</dbReference>
<keyword evidence="5" id="KW-1015">Disulfide bond</keyword>
<dbReference type="GO" id="GO:0098542">
    <property type="term" value="P:defense response to other organism"/>
    <property type="evidence" value="ECO:0007669"/>
    <property type="project" value="UniProtKB-ARBA"/>
</dbReference>
<dbReference type="FunFam" id="3.40.33.10:FF:000006">
    <property type="entry name" value="Putative pathogenesis-related protein 1"/>
    <property type="match status" value="1"/>
</dbReference>
<evidence type="ECO:0000259" key="9">
    <source>
        <dbReference type="SMART" id="SM00198"/>
    </source>
</evidence>
<evidence type="ECO:0000256" key="6">
    <source>
        <dbReference type="ARBA" id="ARBA00023265"/>
    </source>
</evidence>
<comment type="similarity">
    <text evidence="2">Belongs to the CRISP family.</text>
</comment>
<keyword evidence="6" id="KW-0568">Pathogenesis-related protein</keyword>
<evidence type="ECO:0000256" key="4">
    <source>
        <dbReference type="ARBA" id="ARBA00022821"/>
    </source>
</evidence>
<proteinExistence type="inferred from homology"/>
<dbReference type="InterPro" id="IPR014044">
    <property type="entry name" value="CAP_dom"/>
</dbReference>
<evidence type="ECO:0000256" key="2">
    <source>
        <dbReference type="ARBA" id="ARBA00009923"/>
    </source>
</evidence>
<dbReference type="InterPro" id="IPR001283">
    <property type="entry name" value="CRISP-related"/>
</dbReference>
<dbReference type="SUPFAM" id="SSF55797">
    <property type="entry name" value="PR-1-like"/>
    <property type="match status" value="1"/>
</dbReference>
<dbReference type="PROSITE" id="PS01010">
    <property type="entry name" value="CRISP_2"/>
    <property type="match status" value="1"/>
</dbReference>
<evidence type="ECO:0000256" key="7">
    <source>
        <dbReference type="ARBA" id="ARBA00073092"/>
    </source>
</evidence>
<organism evidence="10 11">
    <name type="scientific">Eucalyptus globulus</name>
    <name type="common">Tasmanian blue gum</name>
    <dbReference type="NCBI Taxonomy" id="34317"/>
    <lineage>
        <taxon>Eukaryota</taxon>
        <taxon>Viridiplantae</taxon>
        <taxon>Streptophyta</taxon>
        <taxon>Embryophyta</taxon>
        <taxon>Tracheophyta</taxon>
        <taxon>Spermatophyta</taxon>
        <taxon>Magnoliopsida</taxon>
        <taxon>eudicotyledons</taxon>
        <taxon>Gunneridae</taxon>
        <taxon>Pentapetalae</taxon>
        <taxon>rosids</taxon>
        <taxon>malvids</taxon>
        <taxon>Myrtales</taxon>
        <taxon>Myrtaceae</taxon>
        <taxon>Myrtoideae</taxon>
        <taxon>Eucalypteae</taxon>
        <taxon>Eucalyptus</taxon>
    </lineage>
</organism>
<reference evidence="10 11" key="1">
    <citation type="submission" date="2024-11" db="EMBL/GenBank/DDBJ databases">
        <title>Chromosome-level genome assembly of Eucalyptus globulus Labill. provides insights into its genome evolution.</title>
        <authorList>
            <person name="Li X."/>
        </authorList>
    </citation>
    <scope>NUCLEOTIDE SEQUENCE [LARGE SCALE GENOMIC DNA]</scope>
    <source>
        <strain evidence="10">CL2024</strain>
        <tissue evidence="10">Fresh tender leaves</tissue>
    </source>
</reference>
<dbReference type="EMBL" id="JBJKBG010000003">
    <property type="protein sequence ID" value="KAL3745682.1"/>
    <property type="molecule type" value="Genomic_DNA"/>
</dbReference>
<comment type="caution">
    <text evidence="10">The sequence shown here is derived from an EMBL/GenBank/DDBJ whole genome shotgun (WGS) entry which is preliminary data.</text>
</comment>
<evidence type="ECO:0000256" key="1">
    <source>
        <dbReference type="ARBA" id="ARBA00003143"/>
    </source>
</evidence>
<dbReference type="SMART" id="SM00198">
    <property type="entry name" value="SCP"/>
    <property type="match status" value="1"/>
</dbReference>
<keyword evidence="3 8" id="KW-0732">Signal</keyword>
<evidence type="ECO:0000313" key="11">
    <source>
        <dbReference type="Proteomes" id="UP001634007"/>
    </source>
</evidence>
<evidence type="ECO:0000256" key="8">
    <source>
        <dbReference type="SAM" id="SignalP"/>
    </source>
</evidence>
<dbReference type="Proteomes" id="UP001634007">
    <property type="component" value="Unassembled WGS sequence"/>
</dbReference>